<keyword evidence="1" id="KW-0812">Transmembrane</keyword>
<dbReference type="EMBL" id="CAAALY010255888">
    <property type="protein sequence ID" value="VEL37752.1"/>
    <property type="molecule type" value="Genomic_DNA"/>
</dbReference>
<comment type="caution">
    <text evidence="2">The sequence shown here is derived from an EMBL/GenBank/DDBJ whole genome shotgun (WGS) entry which is preliminary data.</text>
</comment>
<sequence>MEYLLALSLGYFLTCPHCGLRVHSFTPPLSASIVAPALYWLSLTALLQFLSWVCSYVAYHTASSWLNWVLRPATKPFPSQSFLLSPLLARFHEEWVYWSDPSYQVSNLYIELIPSILLLSTIIAK</sequence>
<reference evidence="2" key="1">
    <citation type="submission" date="2018-11" db="EMBL/GenBank/DDBJ databases">
        <authorList>
            <consortium name="Pathogen Informatics"/>
        </authorList>
    </citation>
    <scope>NUCLEOTIDE SEQUENCE</scope>
</reference>
<accession>A0A3S5BSK1</accession>
<evidence type="ECO:0000313" key="2">
    <source>
        <dbReference type="EMBL" id="VEL37752.1"/>
    </source>
</evidence>
<organism evidence="2 3">
    <name type="scientific">Protopolystoma xenopodis</name>
    <dbReference type="NCBI Taxonomy" id="117903"/>
    <lineage>
        <taxon>Eukaryota</taxon>
        <taxon>Metazoa</taxon>
        <taxon>Spiralia</taxon>
        <taxon>Lophotrochozoa</taxon>
        <taxon>Platyhelminthes</taxon>
        <taxon>Monogenea</taxon>
        <taxon>Polyopisthocotylea</taxon>
        <taxon>Polystomatidea</taxon>
        <taxon>Polystomatidae</taxon>
        <taxon>Protopolystoma</taxon>
    </lineage>
</organism>
<proteinExistence type="predicted"/>
<dbReference type="Proteomes" id="UP000784294">
    <property type="component" value="Unassembled WGS sequence"/>
</dbReference>
<keyword evidence="1" id="KW-1133">Transmembrane helix</keyword>
<dbReference type="AlphaFoldDB" id="A0A3S5BSK1"/>
<name>A0A3S5BSK1_9PLAT</name>
<evidence type="ECO:0000313" key="3">
    <source>
        <dbReference type="Proteomes" id="UP000784294"/>
    </source>
</evidence>
<protein>
    <submittedName>
        <fullName evidence="2">Uncharacterized protein</fullName>
    </submittedName>
</protein>
<keyword evidence="3" id="KW-1185">Reference proteome</keyword>
<feature type="transmembrane region" description="Helical" evidence="1">
    <location>
        <begin position="37"/>
        <end position="59"/>
    </location>
</feature>
<evidence type="ECO:0000256" key="1">
    <source>
        <dbReference type="SAM" id="Phobius"/>
    </source>
</evidence>
<gene>
    <name evidence="2" type="ORF">PXEA_LOCUS31192</name>
</gene>
<keyword evidence="1" id="KW-0472">Membrane</keyword>